<name>A0A0P0CHP0_9FLAO</name>
<feature type="transmembrane region" description="Helical" evidence="1">
    <location>
        <begin position="91"/>
        <end position="109"/>
    </location>
</feature>
<evidence type="ECO:0000313" key="4">
    <source>
        <dbReference type="Proteomes" id="UP000057981"/>
    </source>
</evidence>
<feature type="transmembrane region" description="Helical" evidence="1">
    <location>
        <begin position="166"/>
        <end position="189"/>
    </location>
</feature>
<dbReference type="Pfam" id="PF08448">
    <property type="entry name" value="PAS_4"/>
    <property type="match status" value="1"/>
</dbReference>
<dbReference type="Pfam" id="PF13426">
    <property type="entry name" value="PAS_9"/>
    <property type="match status" value="1"/>
</dbReference>
<protein>
    <recommendedName>
        <fullName evidence="2">PAS domain-containing protein</fullName>
    </recommendedName>
</protein>
<dbReference type="GO" id="GO:0006355">
    <property type="term" value="P:regulation of DNA-templated transcription"/>
    <property type="evidence" value="ECO:0007669"/>
    <property type="project" value="InterPro"/>
</dbReference>
<dbReference type="Proteomes" id="UP000057981">
    <property type="component" value="Chromosome"/>
</dbReference>
<dbReference type="OrthoDB" id="5401121at2"/>
<dbReference type="InterPro" id="IPR035965">
    <property type="entry name" value="PAS-like_dom_sf"/>
</dbReference>
<dbReference type="InterPro" id="IPR000014">
    <property type="entry name" value="PAS"/>
</dbReference>
<dbReference type="EMBL" id="CP012898">
    <property type="protein sequence ID" value="ALJ03817.1"/>
    <property type="molecule type" value="Genomic_DNA"/>
</dbReference>
<keyword evidence="4" id="KW-1185">Reference proteome</keyword>
<keyword evidence="1" id="KW-0472">Membrane</keyword>
<gene>
    <name evidence="3" type="ORF">APS56_01030</name>
</gene>
<dbReference type="InterPro" id="IPR048533">
    <property type="entry name" value="VUPS"/>
</dbReference>
<dbReference type="InterPro" id="IPR013767">
    <property type="entry name" value="PAS_fold"/>
</dbReference>
<dbReference type="Pfam" id="PF20973">
    <property type="entry name" value="VUPS"/>
    <property type="match status" value="1"/>
</dbReference>
<dbReference type="PANTHER" id="PTHR44757:SF2">
    <property type="entry name" value="BIOFILM ARCHITECTURE MAINTENANCE PROTEIN MBAA"/>
    <property type="match status" value="1"/>
</dbReference>
<feature type="transmembrane region" description="Helical" evidence="1">
    <location>
        <begin position="201"/>
        <end position="223"/>
    </location>
</feature>
<dbReference type="PATRIC" id="fig|1736674.3.peg.219"/>
<keyword evidence="1" id="KW-0812">Transmembrane</keyword>
<feature type="domain" description="PAS" evidence="2">
    <location>
        <begin position="267"/>
        <end position="318"/>
    </location>
</feature>
<feature type="transmembrane region" description="Helical" evidence="1">
    <location>
        <begin position="31"/>
        <end position="53"/>
    </location>
</feature>
<dbReference type="Gene3D" id="3.30.450.20">
    <property type="entry name" value="PAS domain"/>
    <property type="match status" value="3"/>
</dbReference>
<dbReference type="PANTHER" id="PTHR44757">
    <property type="entry name" value="DIGUANYLATE CYCLASE DGCP"/>
    <property type="match status" value="1"/>
</dbReference>
<dbReference type="InterPro" id="IPR013656">
    <property type="entry name" value="PAS_4"/>
</dbReference>
<dbReference type="Pfam" id="PF00989">
    <property type="entry name" value="PAS"/>
    <property type="match status" value="1"/>
</dbReference>
<dbReference type="SMART" id="SM00091">
    <property type="entry name" value="PAS"/>
    <property type="match status" value="3"/>
</dbReference>
<dbReference type="AlphaFoldDB" id="A0A0P0CHP0"/>
<feature type="transmembrane region" description="Helical" evidence="1">
    <location>
        <begin position="6"/>
        <end position="24"/>
    </location>
</feature>
<keyword evidence="1" id="KW-1133">Transmembrane helix</keyword>
<evidence type="ECO:0000256" key="1">
    <source>
        <dbReference type="SAM" id="Phobius"/>
    </source>
</evidence>
<dbReference type="CDD" id="cd00130">
    <property type="entry name" value="PAS"/>
    <property type="match status" value="2"/>
</dbReference>
<accession>A0A0P0CHP0</accession>
<sequence length="690" mass="80114">MDIYVQILIEFIFVSASILFLFRLRTKLGLAPLYILLGSIQYLQATLGGRVHFEFLDTYTIHPGSVILFSAVLFGLLLIYIKEGVLSAKSLIIGVIISNFIVTLLFGLTHSQELIINELQQVQASANSIFKINYKIFIIGTFVLLLDFLVLIVVYQFLISKIRTRYFFFILFLSLFTVLMFDSILFNVALFYNTVEFKSTILGHIIGKTFASFAFAFLLYIYLKLVDKSALKSTFIANQQRDLFSILSTRKKIKHLETEKKEIEKKLTFRLETTLNNISDGFISLDTNWCYTYVNKKAGEFLGISANDLLGKHIWTEFSEYVNRPIYNIYNEAFETQKTKYYQEYIESRDKWIENRIYPSPEGLTIYFTDITEQKKAEKLIVKNEKYLNNIINNIGDPIFVKDEQSRLLLINDAFCKIFHLNREEIIGKTLAEDVPVEERESFLKIDKQVLSTGIENINEETLSVKGENTLIISTKKSRFFDDNGNKFLIGIIRDITDRIKSEQKIIENEEKFSKAFESKVIGKAILDNDKKIIEINEALTNIVGLKRENMLGKTAEEIGFFKLNNQTNLDNENLLWSTFKKEGYVLNMELKYLLHTEAVIFISLSLQPLLLNNKDHILITILDITEKKNAEAELEIYRDNLEELIKTRTEEVNLKNAELQRMNKLFVGRELKMKELKNIIKEMKLKNDK</sequence>
<dbReference type="STRING" id="1736674.APS56_01030"/>
<feature type="transmembrane region" description="Helical" evidence="1">
    <location>
        <begin position="136"/>
        <end position="159"/>
    </location>
</feature>
<proteinExistence type="predicted"/>
<dbReference type="NCBIfam" id="TIGR00229">
    <property type="entry name" value="sensory_box"/>
    <property type="match status" value="3"/>
</dbReference>
<dbReference type="RefSeq" id="WP_054723948.1">
    <property type="nucleotide sequence ID" value="NZ_CP012898.1"/>
</dbReference>
<feature type="transmembrane region" description="Helical" evidence="1">
    <location>
        <begin position="59"/>
        <end position="79"/>
    </location>
</feature>
<dbReference type="KEGG" id="ahz:APS56_01030"/>
<dbReference type="PROSITE" id="PS50112">
    <property type="entry name" value="PAS"/>
    <property type="match status" value="3"/>
</dbReference>
<dbReference type="SUPFAM" id="SSF55785">
    <property type="entry name" value="PYP-like sensor domain (PAS domain)"/>
    <property type="match status" value="3"/>
</dbReference>
<evidence type="ECO:0000313" key="3">
    <source>
        <dbReference type="EMBL" id="ALJ03817.1"/>
    </source>
</evidence>
<evidence type="ECO:0000259" key="2">
    <source>
        <dbReference type="PROSITE" id="PS50112"/>
    </source>
</evidence>
<feature type="domain" description="PAS" evidence="2">
    <location>
        <begin position="384"/>
        <end position="454"/>
    </location>
</feature>
<reference evidence="3 4" key="1">
    <citation type="submission" date="2015-10" db="EMBL/GenBank/DDBJ databases">
        <authorList>
            <person name="Gilbert D.G."/>
        </authorList>
    </citation>
    <scope>NUCLEOTIDE SEQUENCE [LARGE SCALE GENOMIC DNA]</scope>
    <source>
        <strain evidence="4">HZ-22</strain>
    </source>
</reference>
<dbReference type="InterPro" id="IPR052155">
    <property type="entry name" value="Biofilm_reg_signaling"/>
</dbReference>
<feature type="domain" description="PAS" evidence="2">
    <location>
        <begin position="509"/>
        <end position="555"/>
    </location>
</feature>
<organism evidence="3 4">
    <name type="scientific">Pseudalgibacter alginicilyticus</name>
    <dbReference type="NCBI Taxonomy" id="1736674"/>
    <lineage>
        <taxon>Bacteria</taxon>
        <taxon>Pseudomonadati</taxon>
        <taxon>Bacteroidota</taxon>
        <taxon>Flavobacteriia</taxon>
        <taxon>Flavobacteriales</taxon>
        <taxon>Flavobacteriaceae</taxon>
        <taxon>Pseudalgibacter</taxon>
    </lineage>
</organism>